<proteinExistence type="predicted"/>
<keyword evidence="2" id="KW-0812">Transmembrane</keyword>
<organism evidence="3 4">
    <name type="scientific">Rhizopus stolonifer</name>
    <name type="common">Rhizopus nigricans</name>
    <dbReference type="NCBI Taxonomy" id="4846"/>
    <lineage>
        <taxon>Eukaryota</taxon>
        <taxon>Fungi</taxon>
        <taxon>Fungi incertae sedis</taxon>
        <taxon>Mucoromycota</taxon>
        <taxon>Mucoromycotina</taxon>
        <taxon>Mucoromycetes</taxon>
        <taxon>Mucorales</taxon>
        <taxon>Mucorineae</taxon>
        <taxon>Rhizopodaceae</taxon>
        <taxon>Rhizopus</taxon>
    </lineage>
</organism>
<sequence>LSLITMSFFVGLVGSILILFVGIVYFILNFARPGKEPSHMSYATYQSIVVRGNTPIIGSQPTQMKQKAESPPLPTHGQYQFAPQKLLPEHQAVNVAPSSPSKPEPQDVQPTPLESIAVTNESKEKIEVS</sequence>
<gene>
    <name evidence="3" type="ORF">CU098_005660</name>
</gene>
<protein>
    <submittedName>
        <fullName evidence="3">Uncharacterized protein</fullName>
    </submittedName>
</protein>
<evidence type="ECO:0000313" key="3">
    <source>
        <dbReference type="EMBL" id="RCH78639.1"/>
    </source>
</evidence>
<accession>A0A367ILU6</accession>
<dbReference type="Proteomes" id="UP000253551">
    <property type="component" value="Unassembled WGS sequence"/>
</dbReference>
<feature type="transmembrane region" description="Helical" evidence="2">
    <location>
        <begin position="6"/>
        <end position="28"/>
    </location>
</feature>
<name>A0A367ILU6_RHIST</name>
<dbReference type="OrthoDB" id="2230748at2759"/>
<feature type="region of interest" description="Disordered" evidence="1">
    <location>
        <begin position="56"/>
        <end position="79"/>
    </location>
</feature>
<dbReference type="EMBL" id="PJQM01007092">
    <property type="protein sequence ID" value="RCH78639.1"/>
    <property type="molecule type" value="Genomic_DNA"/>
</dbReference>
<dbReference type="AlphaFoldDB" id="A0A367ILU6"/>
<feature type="compositionally biased region" description="Polar residues" evidence="1">
    <location>
        <begin position="56"/>
        <end position="65"/>
    </location>
</feature>
<evidence type="ECO:0000256" key="1">
    <source>
        <dbReference type="SAM" id="MobiDB-lite"/>
    </source>
</evidence>
<reference evidence="3 4" key="1">
    <citation type="journal article" date="2018" name="G3 (Bethesda)">
        <title>Phylogenetic and Phylogenomic Definition of Rhizopus Species.</title>
        <authorList>
            <person name="Gryganskyi A.P."/>
            <person name="Golan J."/>
            <person name="Dolatabadi S."/>
            <person name="Mondo S."/>
            <person name="Robb S."/>
            <person name="Idnurm A."/>
            <person name="Muszewska A."/>
            <person name="Steczkiewicz K."/>
            <person name="Masonjones S."/>
            <person name="Liao H.L."/>
            <person name="Gajdeczka M.T."/>
            <person name="Anike F."/>
            <person name="Vuek A."/>
            <person name="Anishchenko I.M."/>
            <person name="Voigt K."/>
            <person name="de Hoog G.S."/>
            <person name="Smith M.E."/>
            <person name="Heitman J."/>
            <person name="Vilgalys R."/>
            <person name="Stajich J.E."/>
        </authorList>
    </citation>
    <scope>NUCLEOTIDE SEQUENCE [LARGE SCALE GENOMIC DNA]</scope>
    <source>
        <strain evidence="3 4">LSU 92-RS-03</strain>
    </source>
</reference>
<evidence type="ECO:0000313" key="4">
    <source>
        <dbReference type="Proteomes" id="UP000253551"/>
    </source>
</evidence>
<comment type="caution">
    <text evidence="3">The sequence shown here is derived from an EMBL/GenBank/DDBJ whole genome shotgun (WGS) entry which is preliminary data.</text>
</comment>
<feature type="region of interest" description="Disordered" evidence="1">
    <location>
        <begin position="92"/>
        <end position="129"/>
    </location>
</feature>
<evidence type="ECO:0000256" key="2">
    <source>
        <dbReference type="SAM" id="Phobius"/>
    </source>
</evidence>
<feature type="non-terminal residue" evidence="3">
    <location>
        <position position="1"/>
    </location>
</feature>
<keyword evidence="2" id="KW-0472">Membrane</keyword>
<keyword evidence="4" id="KW-1185">Reference proteome</keyword>
<keyword evidence="2" id="KW-1133">Transmembrane helix</keyword>